<dbReference type="Proteomes" id="UP000256326">
    <property type="component" value="Unassembled WGS sequence"/>
</dbReference>
<dbReference type="EMBL" id="QNUG01000048">
    <property type="protein sequence ID" value="REC67004.1"/>
    <property type="molecule type" value="Genomic_DNA"/>
</dbReference>
<reference evidence="1 2" key="1">
    <citation type="journal article" date="2006" name="Int. J. Syst. Evol. Microbiol.">
        <title>Chryseobacterium hispanicum sp. nov., isolated from the drinking water distribution system of Sevilla, Spain.</title>
        <authorList>
            <person name="Gallego V."/>
            <person name="Garcia M.T."/>
            <person name="Ventosa A."/>
        </authorList>
    </citation>
    <scope>NUCLEOTIDE SEQUENCE [LARGE SCALE GENOMIC DNA]</scope>
    <source>
        <strain evidence="1 2">KCTC 22104</strain>
    </source>
</reference>
<evidence type="ECO:0000313" key="1">
    <source>
        <dbReference type="EMBL" id="REC67004.1"/>
    </source>
</evidence>
<organism evidence="1 2">
    <name type="scientific">Epilithonimonas hispanica</name>
    <dbReference type="NCBI Taxonomy" id="358687"/>
    <lineage>
        <taxon>Bacteria</taxon>
        <taxon>Pseudomonadati</taxon>
        <taxon>Bacteroidota</taxon>
        <taxon>Flavobacteriia</taxon>
        <taxon>Flavobacteriales</taxon>
        <taxon>Weeksellaceae</taxon>
        <taxon>Chryseobacterium group</taxon>
        <taxon>Epilithonimonas</taxon>
    </lineage>
</organism>
<name>A0A3D9CMR0_9FLAO</name>
<proteinExistence type="predicted"/>
<protein>
    <submittedName>
        <fullName evidence="1">Uncharacterized protein</fullName>
    </submittedName>
</protein>
<evidence type="ECO:0000313" key="2">
    <source>
        <dbReference type="Proteomes" id="UP000256326"/>
    </source>
</evidence>
<gene>
    <name evidence="1" type="ORF">DRF58_15695</name>
</gene>
<accession>A0A3D9CMR0</accession>
<dbReference type="AlphaFoldDB" id="A0A3D9CMR0"/>
<comment type="caution">
    <text evidence="1">The sequence shown here is derived from an EMBL/GenBank/DDBJ whole genome shotgun (WGS) entry which is preliminary data.</text>
</comment>
<keyword evidence="2" id="KW-1185">Reference proteome</keyword>
<sequence>MWKNAKAKAIKFSHISTEYNNSNNNFLNEFSEEIMSYSLKNKDDGRYNILFKKYKNNFK</sequence>